<reference evidence="12 13" key="1">
    <citation type="submission" date="2018-08" db="EMBL/GenBank/DDBJ databases">
        <title>Draft genome of candidate division NPL-UPA2 bacterium Unc8 that adapted to ultra-basic serpentinizing groundwater.</title>
        <authorList>
            <person name="Ishii S."/>
            <person name="Suzuki S."/>
            <person name="Nealson K.H."/>
        </authorList>
    </citation>
    <scope>NUCLEOTIDE SEQUENCE [LARGE SCALE GENOMIC DNA]</scope>
    <source>
        <strain evidence="12">Unc8</strain>
    </source>
</reference>
<keyword evidence="8 9" id="KW-0472">Membrane</keyword>
<dbReference type="GO" id="GO:0005315">
    <property type="term" value="F:phosphate transmembrane transporter activity"/>
    <property type="evidence" value="ECO:0007669"/>
    <property type="project" value="InterPro"/>
</dbReference>
<keyword evidence="3 9" id="KW-0813">Transport</keyword>
<dbReference type="GO" id="GO:0005886">
    <property type="term" value="C:plasma membrane"/>
    <property type="evidence" value="ECO:0007669"/>
    <property type="project" value="UniProtKB-SubCell"/>
</dbReference>
<comment type="subcellular location">
    <subcellularLocation>
        <location evidence="1 9">Cell membrane</location>
        <topology evidence="1 9">Multi-pass membrane protein</topology>
    </subcellularLocation>
</comment>
<keyword evidence="6 9" id="KW-0812">Transmembrane</keyword>
<evidence type="ECO:0000259" key="11">
    <source>
        <dbReference type="PROSITE" id="PS50928"/>
    </source>
</evidence>
<feature type="domain" description="ABC transmembrane type-1" evidence="11">
    <location>
        <begin position="64"/>
        <end position="273"/>
    </location>
</feature>
<dbReference type="PANTHER" id="PTHR30425:SF1">
    <property type="entry name" value="PHOSPHATE TRANSPORT SYSTEM PERMEASE PROTEIN PSTC"/>
    <property type="match status" value="1"/>
</dbReference>
<keyword evidence="5 10" id="KW-0592">Phosphate transport</keyword>
<dbReference type="CDD" id="cd06261">
    <property type="entry name" value="TM_PBP2"/>
    <property type="match status" value="1"/>
</dbReference>
<dbReference type="PANTHER" id="PTHR30425">
    <property type="entry name" value="PHOSPHATE TRANSPORT SYSTEM PERMEASE PROTEIN PST"/>
    <property type="match status" value="1"/>
</dbReference>
<comment type="function">
    <text evidence="10">Part of the binding-protein-dependent transport system for phosphate; probably responsible for the translocation of the substrate across the membrane.</text>
</comment>
<dbReference type="NCBIfam" id="TIGR02138">
    <property type="entry name" value="phosphate_pstC"/>
    <property type="match status" value="1"/>
</dbReference>
<evidence type="ECO:0000256" key="8">
    <source>
        <dbReference type="ARBA" id="ARBA00023136"/>
    </source>
</evidence>
<feature type="transmembrane region" description="Helical" evidence="9">
    <location>
        <begin position="212"/>
        <end position="233"/>
    </location>
</feature>
<dbReference type="InterPro" id="IPR000515">
    <property type="entry name" value="MetI-like"/>
</dbReference>
<protein>
    <recommendedName>
        <fullName evidence="10">Phosphate transport system permease protein</fullName>
    </recommendedName>
</protein>
<dbReference type="Gene3D" id="1.10.3720.10">
    <property type="entry name" value="MetI-like"/>
    <property type="match status" value="1"/>
</dbReference>
<keyword evidence="4 10" id="KW-1003">Cell membrane</keyword>
<evidence type="ECO:0000256" key="6">
    <source>
        <dbReference type="ARBA" id="ARBA00022692"/>
    </source>
</evidence>
<evidence type="ECO:0000313" key="12">
    <source>
        <dbReference type="EMBL" id="RIH99703.1"/>
    </source>
</evidence>
<name>A0A399FUE2_UNCN2</name>
<dbReference type="Proteomes" id="UP000266287">
    <property type="component" value="Unassembled WGS sequence"/>
</dbReference>
<evidence type="ECO:0000256" key="7">
    <source>
        <dbReference type="ARBA" id="ARBA00022989"/>
    </source>
</evidence>
<sequence>MLKEWIIEKSLIVAAMVSFVIIAFIIMIVFRAGVPLIAEVGVGNFLFGMDWRPEREIFGIFPMIIGTLLVALFSMLISVPLGILTAIFLAEVAPEIMRNILRPAIELLAGIPSVVYGFVGLMVLVPFIRTHLGPPGFSILAGSIVLAIMALPTIITISEDAIKAVPKSYKEASFAVGATHWQTIKNIILPAARSGILAGVVLGSGRAIGETMAAIMVLGNLPVIPTSVLGPIRTLTANVAMEMAYAPHGPHRQALFATGVVLFIVVSILVVISNRLRRGQ</sequence>
<feature type="transmembrane region" description="Helical" evidence="9">
    <location>
        <begin position="253"/>
        <end position="272"/>
    </location>
</feature>
<dbReference type="InterPro" id="IPR011864">
    <property type="entry name" value="Phosphate_PstC"/>
</dbReference>
<evidence type="ECO:0000313" key="13">
    <source>
        <dbReference type="Proteomes" id="UP000266287"/>
    </source>
</evidence>
<feature type="transmembrane region" description="Helical" evidence="9">
    <location>
        <begin position="101"/>
        <end position="125"/>
    </location>
</feature>
<evidence type="ECO:0000256" key="4">
    <source>
        <dbReference type="ARBA" id="ARBA00022475"/>
    </source>
</evidence>
<dbReference type="AlphaFoldDB" id="A0A399FUE2"/>
<dbReference type="InterPro" id="IPR035906">
    <property type="entry name" value="MetI-like_sf"/>
</dbReference>
<evidence type="ECO:0000256" key="5">
    <source>
        <dbReference type="ARBA" id="ARBA00022592"/>
    </source>
</evidence>
<gene>
    <name evidence="12" type="primary">pstC</name>
    <name evidence="12" type="ORF">B9J77_04760</name>
</gene>
<accession>A0A399FUE2</accession>
<dbReference type="PROSITE" id="PS50928">
    <property type="entry name" value="ABC_TM1"/>
    <property type="match status" value="1"/>
</dbReference>
<feature type="transmembrane region" description="Helical" evidence="9">
    <location>
        <begin position="57"/>
        <end position="89"/>
    </location>
</feature>
<organism evidence="12 13">
    <name type="scientific">candidate division NPL-UPA2 bacterium Unc8</name>
    <dbReference type="NCBI Taxonomy" id="1980939"/>
    <lineage>
        <taxon>Bacteria</taxon>
    </lineage>
</organism>
<comment type="caution">
    <text evidence="12">The sequence shown here is derived from an EMBL/GenBank/DDBJ whole genome shotgun (WGS) entry which is preliminary data.</text>
</comment>
<evidence type="ECO:0000256" key="3">
    <source>
        <dbReference type="ARBA" id="ARBA00022448"/>
    </source>
</evidence>
<dbReference type="GO" id="GO:0006817">
    <property type="term" value="P:phosphate ion transport"/>
    <property type="evidence" value="ECO:0007669"/>
    <property type="project" value="UniProtKB-KW"/>
</dbReference>
<dbReference type="InterPro" id="IPR051124">
    <property type="entry name" value="Phosphate_Transport_Permease"/>
</dbReference>
<evidence type="ECO:0000256" key="9">
    <source>
        <dbReference type="RuleBase" id="RU363032"/>
    </source>
</evidence>
<dbReference type="EMBL" id="NDHY01000014">
    <property type="protein sequence ID" value="RIH99703.1"/>
    <property type="molecule type" value="Genomic_DNA"/>
</dbReference>
<dbReference type="SUPFAM" id="SSF161098">
    <property type="entry name" value="MetI-like"/>
    <property type="match status" value="1"/>
</dbReference>
<evidence type="ECO:0000256" key="1">
    <source>
        <dbReference type="ARBA" id="ARBA00004651"/>
    </source>
</evidence>
<dbReference type="Pfam" id="PF00528">
    <property type="entry name" value="BPD_transp_1"/>
    <property type="match status" value="1"/>
</dbReference>
<proteinExistence type="inferred from homology"/>
<evidence type="ECO:0000256" key="2">
    <source>
        <dbReference type="ARBA" id="ARBA00007069"/>
    </source>
</evidence>
<feature type="transmembrane region" description="Helical" evidence="9">
    <location>
        <begin position="12"/>
        <end position="37"/>
    </location>
</feature>
<feature type="transmembrane region" description="Helical" evidence="9">
    <location>
        <begin position="137"/>
        <end position="157"/>
    </location>
</feature>
<evidence type="ECO:0000256" key="10">
    <source>
        <dbReference type="RuleBase" id="RU363054"/>
    </source>
</evidence>
<keyword evidence="7 9" id="KW-1133">Transmembrane helix</keyword>
<comment type="similarity">
    <text evidence="2 10">Belongs to the binding-protein-dependent transport system permease family. CysTW subfamily.</text>
</comment>